<organism evidence="10 11">
    <name type="scientific">Macrosiphum euphorbiae</name>
    <name type="common">potato aphid</name>
    <dbReference type="NCBI Taxonomy" id="13131"/>
    <lineage>
        <taxon>Eukaryota</taxon>
        <taxon>Metazoa</taxon>
        <taxon>Ecdysozoa</taxon>
        <taxon>Arthropoda</taxon>
        <taxon>Hexapoda</taxon>
        <taxon>Insecta</taxon>
        <taxon>Pterygota</taxon>
        <taxon>Neoptera</taxon>
        <taxon>Paraneoptera</taxon>
        <taxon>Hemiptera</taxon>
        <taxon>Sternorrhyncha</taxon>
        <taxon>Aphidomorpha</taxon>
        <taxon>Aphidoidea</taxon>
        <taxon>Aphididae</taxon>
        <taxon>Macrosiphini</taxon>
        <taxon>Macrosiphum</taxon>
    </lineage>
</organism>
<dbReference type="SUPFAM" id="SSF144232">
    <property type="entry name" value="HIT/MYND zinc finger-like"/>
    <property type="match status" value="1"/>
</dbReference>
<gene>
    <name evidence="10" type="ORF">MEUPH1_LOCUS22751</name>
</gene>
<evidence type="ECO:0000256" key="7">
    <source>
        <dbReference type="PROSITE-ProRule" id="PRU00134"/>
    </source>
</evidence>
<evidence type="ECO:0000259" key="8">
    <source>
        <dbReference type="PROSITE" id="PS50280"/>
    </source>
</evidence>
<keyword evidence="5 7" id="KW-0863">Zinc-finger</keyword>
<dbReference type="GO" id="GO:0005737">
    <property type="term" value="C:cytoplasm"/>
    <property type="evidence" value="ECO:0007669"/>
    <property type="project" value="TreeGrafter"/>
</dbReference>
<evidence type="ECO:0000256" key="4">
    <source>
        <dbReference type="ARBA" id="ARBA00022723"/>
    </source>
</evidence>
<dbReference type="PANTHER" id="PTHR46165:SF2">
    <property type="entry name" value="SET AND MYND DOMAIN-CONTAINING PROTEIN 4"/>
    <property type="match status" value="1"/>
</dbReference>
<dbReference type="InterPro" id="IPR011990">
    <property type="entry name" value="TPR-like_helical_dom_sf"/>
</dbReference>
<dbReference type="Proteomes" id="UP001160148">
    <property type="component" value="Unassembled WGS sequence"/>
</dbReference>
<evidence type="ECO:0000256" key="1">
    <source>
        <dbReference type="ARBA" id="ARBA00022603"/>
    </source>
</evidence>
<keyword evidence="6" id="KW-0862">Zinc</keyword>
<dbReference type="Pfam" id="PF01753">
    <property type="entry name" value="zf-MYND"/>
    <property type="match status" value="1"/>
</dbReference>
<dbReference type="Gene3D" id="6.10.140.2220">
    <property type="match status" value="1"/>
</dbReference>
<dbReference type="SUPFAM" id="SSF82199">
    <property type="entry name" value="SET domain"/>
    <property type="match status" value="1"/>
</dbReference>
<comment type="caution">
    <text evidence="10">The sequence shown here is derived from an EMBL/GenBank/DDBJ whole genome shotgun (WGS) entry which is preliminary data.</text>
</comment>
<evidence type="ECO:0000256" key="3">
    <source>
        <dbReference type="ARBA" id="ARBA00022691"/>
    </source>
</evidence>
<sequence>MPIAEYVYTEHFREMNIAQDVYSSFTDKKNSNDQFLYVHGLLKEYDWLPTKCDGRIRLSQAHRRWRKRLKKYLKKQGLLINMDCTTANKNNHTSDQYRSRGNEAFKIKNYEESLKMYTQSIMTAEIDSLSFALSVANRSAALYYLEEYEHSLKDIDQAFQSKRYPLQNNYKLFERKGNCYRQMNHISIALELYSDCLLHLNSNTHLTFAKKEKIKIRISEFVKKCEVVEERRNKINIKYKSFTKLKFDKNSGLSKWVEIQNSKEMGRGLFASKNIKPGEILIIEEPIAGVFKNSMWMFNCNYCFQRCLSAIPCSKCSQVVYCDETCLRKAYTSYHGMECSLVYPLKADPTVEPTHDLALRCFVQLINLMGVEHFCSMVRKYNEPNFSFDKSSNNCFMDKTFHSIYALDGNETKRTVSNLFFMHCTASMMVSLLSLNEYYDIPSNFLDTIGVSLVHLLCIANLNSYASVELSKYIGKTSNNISNRSATYDSIALVLCSAYSLINHSCDPNVIVQTYSGVEVTRAIQPISKGSQLFTDYGVKFMSHCKEERITHLFDQYQFQCQCQACTNDWPIYASLELDELFISNGPLIINDRDGDNHLSIPKTTLSKFNEIVDLLLIHRKINVDCLDFLFSFLDLLYSNFEKPCAINYKCILLVQACMYYTSDQVHYVIE</sequence>
<dbReference type="PROSITE" id="PS01360">
    <property type="entry name" value="ZF_MYND_1"/>
    <property type="match status" value="1"/>
</dbReference>
<keyword evidence="2" id="KW-0808">Transferase</keyword>
<dbReference type="InterPro" id="IPR002893">
    <property type="entry name" value="Znf_MYND"/>
</dbReference>
<dbReference type="InterPro" id="IPR046341">
    <property type="entry name" value="SET_dom_sf"/>
</dbReference>
<dbReference type="Gene3D" id="2.170.270.10">
    <property type="entry name" value="SET domain"/>
    <property type="match status" value="1"/>
</dbReference>
<evidence type="ECO:0000313" key="10">
    <source>
        <dbReference type="EMBL" id="CAI6368385.1"/>
    </source>
</evidence>
<evidence type="ECO:0000256" key="6">
    <source>
        <dbReference type="ARBA" id="ARBA00022833"/>
    </source>
</evidence>
<dbReference type="SUPFAM" id="SSF48452">
    <property type="entry name" value="TPR-like"/>
    <property type="match status" value="1"/>
</dbReference>
<dbReference type="InterPro" id="IPR052097">
    <property type="entry name" value="SET-MYND_domain_protein"/>
</dbReference>
<evidence type="ECO:0000313" key="11">
    <source>
        <dbReference type="Proteomes" id="UP001160148"/>
    </source>
</evidence>
<dbReference type="Gene3D" id="1.25.40.10">
    <property type="entry name" value="Tetratricopeptide repeat domain"/>
    <property type="match status" value="1"/>
</dbReference>
<evidence type="ECO:0008006" key="12">
    <source>
        <dbReference type="Google" id="ProtNLM"/>
    </source>
</evidence>
<feature type="domain" description="SET" evidence="8">
    <location>
        <begin position="255"/>
        <end position="538"/>
    </location>
</feature>
<dbReference type="PROSITE" id="PS50865">
    <property type="entry name" value="ZF_MYND_2"/>
    <property type="match status" value="1"/>
</dbReference>
<keyword evidence="3" id="KW-0949">S-adenosyl-L-methionine</keyword>
<accession>A0AAV0XIZ8</accession>
<reference evidence="10 11" key="1">
    <citation type="submission" date="2023-01" db="EMBL/GenBank/DDBJ databases">
        <authorList>
            <person name="Whitehead M."/>
        </authorList>
    </citation>
    <scope>NUCLEOTIDE SEQUENCE [LARGE SCALE GENOMIC DNA]</scope>
</reference>
<feature type="domain" description="MYND-type" evidence="9">
    <location>
        <begin position="300"/>
        <end position="339"/>
    </location>
</feature>
<evidence type="ECO:0000256" key="2">
    <source>
        <dbReference type="ARBA" id="ARBA00022679"/>
    </source>
</evidence>
<evidence type="ECO:0000256" key="5">
    <source>
        <dbReference type="ARBA" id="ARBA00022771"/>
    </source>
</evidence>
<dbReference type="SMART" id="SM00028">
    <property type="entry name" value="TPR"/>
    <property type="match status" value="3"/>
</dbReference>
<name>A0AAV0XIZ8_9HEMI</name>
<dbReference type="GO" id="GO:0032259">
    <property type="term" value="P:methylation"/>
    <property type="evidence" value="ECO:0007669"/>
    <property type="project" value="UniProtKB-KW"/>
</dbReference>
<dbReference type="PROSITE" id="PS50280">
    <property type="entry name" value="SET"/>
    <property type="match status" value="1"/>
</dbReference>
<dbReference type="EMBL" id="CARXXK010000005">
    <property type="protein sequence ID" value="CAI6368385.1"/>
    <property type="molecule type" value="Genomic_DNA"/>
</dbReference>
<dbReference type="InterPro" id="IPR001214">
    <property type="entry name" value="SET_dom"/>
</dbReference>
<proteinExistence type="predicted"/>
<dbReference type="GO" id="GO:0008170">
    <property type="term" value="F:N-methyltransferase activity"/>
    <property type="evidence" value="ECO:0007669"/>
    <property type="project" value="UniProtKB-ARBA"/>
</dbReference>
<dbReference type="GO" id="GO:0042826">
    <property type="term" value="F:histone deacetylase binding"/>
    <property type="evidence" value="ECO:0007669"/>
    <property type="project" value="TreeGrafter"/>
</dbReference>
<dbReference type="Pfam" id="PF00856">
    <property type="entry name" value="SET"/>
    <property type="match status" value="1"/>
</dbReference>
<dbReference type="GO" id="GO:0008757">
    <property type="term" value="F:S-adenosylmethionine-dependent methyltransferase activity"/>
    <property type="evidence" value="ECO:0007669"/>
    <property type="project" value="UniProtKB-ARBA"/>
</dbReference>
<keyword evidence="1" id="KW-0489">Methyltransferase</keyword>
<dbReference type="Gene3D" id="1.10.220.160">
    <property type="match status" value="1"/>
</dbReference>
<dbReference type="PANTHER" id="PTHR46165">
    <property type="entry name" value="SET AND MYND DOMAIN-CONTAINING PROTEIN 4"/>
    <property type="match status" value="1"/>
</dbReference>
<keyword evidence="4" id="KW-0479">Metal-binding</keyword>
<dbReference type="GO" id="GO:0005634">
    <property type="term" value="C:nucleus"/>
    <property type="evidence" value="ECO:0007669"/>
    <property type="project" value="TreeGrafter"/>
</dbReference>
<dbReference type="GO" id="GO:0008270">
    <property type="term" value="F:zinc ion binding"/>
    <property type="evidence" value="ECO:0007669"/>
    <property type="project" value="UniProtKB-KW"/>
</dbReference>
<dbReference type="GO" id="GO:0008276">
    <property type="term" value="F:protein methyltransferase activity"/>
    <property type="evidence" value="ECO:0007669"/>
    <property type="project" value="UniProtKB-ARBA"/>
</dbReference>
<protein>
    <recommendedName>
        <fullName evidence="12">SET and MYND domain-containing protein 4</fullName>
    </recommendedName>
</protein>
<dbReference type="InterPro" id="IPR019734">
    <property type="entry name" value="TPR_rpt"/>
</dbReference>
<evidence type="ECO:0000259" key="9">
    <source>
        <dbReference type="PROSITE" id="PS50865"/>
    </source>
</evidence>
<keyword evidence="11" id="KW-1185">Reference proteome</keyword>
<dbReference type="AlphaFoldDB" id="A0AAV0XIZ8"/>